<dbReference type="InterPro" id="IPR000601">
    <property type="entry name" value="PKD_dom"/>
</dbReference>
<evidence type="ECO:0000313" key="4">
    <source>
        <dbReference type="Proteomes" id="UP000253410"/>
    </source>
</evidence>
<sequence>MKQRLLPFVMLAALFAGSCSKSEDTTPTVTPPVTGPEVSVNVPAGGVNTGNMQWVRLAATVKNDNGASYLWKLGNDTLSTTKELQYLFTKEGNYTLALIVKNSEGEKRVDVPVKISTGKYTNGVTRVFDFQPAPGQFVHTLPAWENGDDQQKMNAKAEEALKNGGIIHLGGFGGYVVMGFDHTILNVPGAYSFTVLGNAFESWAEPGIIEVAYDANGNGLPDDEWYEIAGSEYNSPKTIRNYQITYYKPDENKVKTPNKNYPALTDTTYIKWKDNQGKSGYLSKNMYHTQSYYPQWKGDSITFSGSRLTDEYVVDKSGAGTYFVSPAFPFGYADNWSNDNEKANIKISWAVDKKGNAVQLKGVDFIRVYTSMRAEGGWLGEISTEVAGVKDLNLK</sequence>
<organism evidence="3 4">
    <name type="scientific">Chitinophaga flava</name>
    <dbReference type="NCBI Taxonomy" id="2259036"/>
    <lineage>
        <taxon>Bacteria</taxon>
        <taxon>Pseudomonadati</taxon>
        <taxon>Bacteroidota</taxon>
        <taxon>Chitinophagia</taxon>
        <taxon>Chitinophagales</taxon>
        <taxon>Chitinophagaceae</taxon>
        <taxon>Chitinophaga</taxon>
    </lineage>
</organism>
<accession>A0A365XZB9</accession>
<evidence type="ECO:0000259" key="2">
    <source>
        <dbReference type="PROSITE" id="PS50093"/>
    </source>
</evidence>
<gene>
    <name evidence="3" type="ORF">DF182_02010</name>
</gene>
<dbReference type="Pfam" id="PF18911">
    <property type="entry name" value="PKD_4"/>
    <property type="match status" value="1"/>
</dbReference>
<feature type="domain" description="PKD" evidence="2">
    <location>
        <begin position="55"/>
        <end position="105"/>
    </location>
</feature>
<dbReference type="CDD" id="cd00146">
    <property type="entry name" value="PKD"/>
    <property type="match status" value="1"/>
</dbReference>
<evidence type="ECO:0000256" key="1">
    <source>
        <dbReference type="SAM" id="SignalP"/>
    </source>
</evidence>
<feature type="chain" id="PRO_5016792969" evidence="1">
    <location>
        <begin position="22"/>
        <end position="395"/>
    </location>
</feature>
<feature type="signal peptide" evidence="1">
    <location>
        <begin position="1"/>
        <end position="21"/>
    </location>
</feature>
<dbReference type="Gene3D" id="2.60.40.10">
    <property type="entry name" value="Immunoglobulins"/>
    <property type="match status" value="1"/>
</dbReference>
<keyword evidence="4" id="KW-1185">Reference proteome</keyword>
<dbReference type="RefSeq" id="WP_113614015.1">
    <property type="nucleotide sequence ID" value="NZ_QFFJ01000001.1"/>
</dbReference>
<dbReference type="SUPFAM" id="SSF49299">
    <property type="entry name" value="PKD domain"/>
    <property type="match status" value="1"/>
</dbReference>
<dbReference type="OrthoDB" id="975810at2"/>
<comment type="caution">
    <text evidence="3">The sequence shown here is derived from an EMBL/GenBank/DDBJ whole genome shotgun (WGS) entry which is preliminary data.</text>
</comment>
<proteinExistence type="predicted"/>
<keyword evidence="1" id="KW-0732">Signal</keyword>
<dbReference type="InterPro" id="IPR035986">
    <property type="entry name" value="PKD_dom_sf"/>
</dbReference>
<dbReference type="EMBL" id="QFFJ01000001">
    <property type="protein sequence ID" value="RBL91418.1"/>
    <property type="molecule type" value="Genomic_DNA"/>
</dbReference>
<protein>
    <submittedName>
        <fullName evidence="3">Cell surface protein</fullName>
    </submittedName>
</protein>
<dbReference type="AlphaFoldDB" id="A0A365XZB9"/>
<dbReference type="SMART" id="SM00089">
    <property type="entry name" value="PKD"/>
    <property type="match status" value="1"/>
</dbReference>
<dbReference type="InterPro" id="IPR013783">
    <property type="entry name" value="Ig-like_fold"/>
</dbReference>
<reference evidence="3 4" key="1">
    <citation type="submission" date="2018-05" db="EMBL/GenBank/DDBJ databases">
        <title>Chitinophaga sp. K3CV102501T nov., isolated from isolated from a monsoon evergreen broad-leaved forest soil.</title>
        <authorList>
            <person name="Lv Y."/>
        </authorList>
    </citation>
    <scope>NUCLEOTIDE SEQUENCE [LARGE SCALE GENOMIC DNA]</scope>
    <source>
        <strain evidence="3 4">GDMCC 1.1325</strain>
    </source>
</reference>
<dbReference type="PROSITE" id="PS51257">
    <property type="entry name" value="PROKAR_LIPOPROTEIN"/>
    <property type="match status" value="1"/>
</dbReference>
<dbReference type="PROSITE" id="PS50093">
    <property type="entry name" value="PKD"/>
    <property type="match status" value="1"/>
</dbReference>
<dbReference type="Proteomes" id="UP000253410">
    <property type="component" value="Unassembled WGS sequence"/>
</dbReference>
<evidence type="ECO:0000313" key="3">
    <source>
        <dbReference type="EMBL" id="RBL91418.1"/>
    </source>
</evidence>
<dbReference type="InterPro" id="IPR022409">
    <property type="entry name" value="PKD/Chitinase_dom"/>
</dbReference>
<name>A0A365XZB9_9BACT</name>